<evidence type="ECO:0000256" key="2">
    <source>
        <dbReference type="ARBA" id="ARBA00006555"/>
    </source>
</evidence>
<feature type="domain" description="TonB C-terminal" evidence="12">
    <location>
        <begin position="95"/>
        <end position="187"/>
    </location>
</feature>
<dbReference type="GO" id="GO:0005886">
    <property type="term" value="C:plasma membrane"/>
    <property type="evidence" value="ECO:0007669"/>
    <property type="project" value="UniProtKB-SubCell"/>
</dbReference>
<keyword evidence="8" id="KW-1133">Transmembrane helix</keyword>
<gene>
    <name evidence="13" type="ORF">E4634_05185</name>
</gene>
<dbReference type="NCBIfam" id="TIGR01352">
    <property type="entry name" value="tonB_Cterm"/>
    <property type="match status" value="1"/>
</dbReference>
<comment type="function">
    <text evidence="10">Interacts with outer membrane receptor proteins that carry out high-affinity binding and energy dependent uptake into the periplasmic space of specific substrates. It could act to transduce energy from the cytoplasmic membrane to specific energy-requiring processes in the outer membrane, resulting in the release into the periplasm of ligands bound by these outer membrane proteins.</text>
</comment>
<evidence type="ECO:0000313" key="13">
    <source>
        <dbReference type="EMBL" id="TGD74908.1"/>
    </source>
</evidence>
<dbReference type="Gene3D" id="3.30.1150.10">
    <property type="match status" value="1"/>
</dbReference>
<evidence type="ECO:0000256" key="7">
    <source>
        <dbReference type="ARBA" id="ARBA00022927"/>
    </source>
</evidence>
<dbReference type="Pfam" id="PF03544">
    <property type="entry name" value="TonB_C"/>
    <property type="match status" value="1"/>
</dbReference>
<evidence type="ECO:0000256" key="1">
    <source>
        <dbReference type="ARBA" id="ARBA00004383"/>
    </source>
</evidence>
<organism evidence="13 14">
    <name type="scientific">Mangrovimicrobium sediminis</name>
    <dbReference type="NCBI Taxonomy" id="2562682"/>
    <lineage>
        <taxon>Bacteria</taxon>
        <taxon>Pseudomonadati</taxon>
        <taxon>Pseudomonadota</taxon>
        <taxon>Gammaproteobacteria</taxon>
        <taxon>Cellvibrionales</taxon>
        <taxon>Halieaceae</taxon>
        <taxon>Mangrovimicrobium</taxon>
    </lineage>
</organism>
<keyword evidence="14" id="KW-1185">Reference proteome</keyword>
<dbReference type="GO" id="GO:0055085">
    <property type="term" value="P:transmembrane transport"/>
    <property type="evidence" value="ECO:0007669"/>
    <property type="project" value="InterPro"/>
</dbReference>
<dbReference type="EMBL" id="SRLE01000005">
    <property type="protein sequence ID" value="TGD74908.1"/>
    <property type="molecule type" value="Genomic_DNA"/>
</dbReference>
<evidence type="ECO:0000256" key="9">
    <source>
        <dbReference type="ARBA" id="ARBA00023136"/>
    </source>
</evidence>
<feature type="compositionally biased region" description="Polar residues" evidence="11">
    <location>
        <begin position="53"/>
        <end position="64"/>
    </location>
</feature>
<feature type="compositionally biased region" description="Pro residues" evidence="11">
    <location>
        <begin position="41"/>
        <end position="51"/>
    </location>
</feature>
<evidence type="ECO:0000313" key="14">
    <source>
        <dbReference type="Proteomes" id="UP000298050"/>
    </source>
</evidence>
<comment type="caution">
    <text evidence="13">The sequence shown here is derived from an EMBL/GenBank/DDBJ whole genome shotgun (WGS) entry which is preliminary data.</text>
</comment>
<proteinExistence type="inferred from homology"/>
<evidence type="ECO:0000256" key="6">
    <source>
        <dbReference type="ARBA" id="ARBA00022692"/>
    </source>
</evidence>
<dbReference type="InterPro" id="IPR037682">
    <property type="entry name" value="TonB_C"/>
</dbReference>
<name>A0A4Z0M691_9GAMM</name>
<dbReference type="InterPro" id="IPR051045">
    <property type="entry name" value="TonB-dependent_transducer"/>
</dbReference>
<evidence type="ECO:0000259" key="12">
    <source>
        <dbReference type="PROSITE" id="PS52015"/>
    </source>
</evidence>
<keyword evidence="6" id="KW-0812">Transmembrane</keyword>
<keyword evidence="5 10" id="KW-0997">Cell inner membrane</keyword>
<evidence type="ECO:0000256" key="11">
    <source>
        <dbReference type="SAM" id="MobiDB-lite"/>
    </source>
</evidence>
<evidence type="ECO:0000256" key="4">
    <source>
        <dbReference type="ARBA" id="ARBA00022475"/>
    </source>
</evidence>
<keyword evidence="10" id="KW-0735">Signal-anchor</keyword>
<dbReference type="PRINTS" id="PR01374">
    <property type="entry name" value="TONBPROTEIN"/>
</dbReference>
<protein>
    <recommendedName>
        <fullName evidence="10">Protein TonB</fullName>
    </recommendedName>
</protein>
<keyword evidence="7 10" id="KW-0653">Protein transport</keyword>
<comment type="similarity">
    <text evidence="2 10">Belongs to the TonB family.</text>
</comment>
<keyword evidence="9" id="KW-0472">Membrane</keyword>
<dbReference type="GO" id="GO:0030288">
    <property type="term" value="C:outer membrane-bounded periplasmic space"/>
    <property type="evidence" value="ECO:0007669"/>
    <property type="project" value="InterPro"/>
</dbReference>
<dbReference type="AlphaFoldDB" id="A0A4Z0M691"/>
<feature type="compositionally biased region" description="Basic and acidic residues" evidence="11">
    <location>
        <begin position="27"/>
        <end position="40"/>
    </location>
</feature>
<dbReference type="InterPro" id="IPR003538">
    <property type="entry name" value="TonB"/>
</dbReference>
<evidence type="ECO:0000256" key="10">
    <source>
        <dbReference type="RuleBase" id="RU362123"/>
    </source>
</evidence>
<accession>A0A4Z0M691</accession>
<dbReference type="GO" id="GO:0031992">
    <property type="term" value="F:energy transducer activity"/>
    <property type="evidence" value="ECO:0007669"/>
    <property type="project" value="InterPro"/>
</dbReference>
<comment type="subcellular location">
    <subcellularLocation>
        <location evidence="1 10">Cell inner membrane</location>
        <topology evidence="1 10">Single-pass membrane protein</topology>
        <orientation evidence="1 10">Periplasmic side</orientation>
    </subcellularLocation>
</comment>
<keyword evidence="3 10" id="KW-0813">Transport</keyword>
<dbReference type="GO" id="GO:0015031">
    <property type="term" value="P:protein transport"/>
    <property type="evidence" value="ECO:0007669"/>
    <property type="project" value="UniProtKB-UniRule"/>
</dbReference>
<dbReference type="Proteomes" id="UP000298050">
    <property type="component" value="Unassembled WGS sequence"/>
</dbReference>
<dbReference type="PANTHER" id="PTHR33446">
    <property type="entry name" value="PROTEIN TONB-RELATED"/>
    <property type="match status" value="1"/>
</dbReference>
<dbReference type="PROSITE" id="PS52015">
    <property type="entry name" value="TONB_CTD"/>
    <property type="match status" value="1"/>
</dbReference>
<dbReference type="SUPFAM" id="SSF74653">
    <property type="entry name" value="TolA/TonB C-terminal domain"/>
    <property type="match status" value="1"/>
</dbReference>
<evidence type="ECO:0000256" key="8">
    <source>
        <dbReference type="ARBA" id="ARBA00022989"/>
    </source>
</evidence>
<keyword evidence="4 10" id="KW-1003">Cell membrane</keyword>
<evidence type="ECO:0000256" key="3">
    <source>
        <dbReference type="ARBA" id="ARBA00022448"/>
    </source>
</evidence>
<dbReference type="GO" id="GO:0015891">
    <property type="term" value="P:siderophore transport"/>
    <property type="evidence" value="ECO:0007669"/>
    <property type="project" value="InterPro"/>
</dbReference>
<sequence>MQVMIRADAILEKPDGERAYLNFVRVDQSEETRTKERKLNEPPPPEAPPETPQLSSDMTNVNPNLSMNMPTIGIPINSGDGPYLGALQQGQGLAGFDTDVIPVVRTSPVYPRGAKQARIQGYVTLAVTIRPDGTVEGAEVIESDPPRLFDQSALDAIKRWKFRPKIVDGNPVAQRAKQTIEFKLGGG</sequence>
<dbReference type="InterPro" id="IPR006260">
    <property type="entry name" value="TonB/TolA_C"/>
</dbReference>
<evidence type="ECO:0000256" key="5">
    <source>
        <dbReference type="ARBA" id="ARBA00022519"/>
    </source>
</evidence>
<feature type="region of interest" description="Disordered" evidence="11">
    <location>
        <begin position="27"/>
        <end position="64"/>
    </location>
</feature>
<dbReference type="OrthoDB" id="1628901at2"/>
<reference evidence="13 14" key="1">
    <citation type="submission" date="2019-04" db="EMBL/GenBank/DDBJ databases">
        <title>Taxonomy of novel Haliea sp. from mangrove soil of West Coast of India.</title>
        <authorList>
            <person name="Verma A."/>
            <person name="Kumar P."/>
            <person name="Krishnamurthi S."/>
        </authorList>
    </citation>
    <scope>NUCLEOTIDE SEQUENCE [LARGE SCALE GENOMIC DNA]</scope>
    <source>
        <strain evidence="13 14">SAOS-164</strain>
    </source>
</reference>